<gene>
    <name evidence="5" type="ORF">KUTeg_023292</name>
</gene>
<keyword evidence="6" id="KW-1185">Reference proteome</keyword>
<accession>A0ABQ9E6R6</accession>
<evidence type="ECO:0000313" key="6">
    <source>
        <dbReference type="Proteomes" id="UP001217089"/>
    </source>
</evidence>
<organism evidence="5 6">
    <name type="scientific">Tegillarca granosa</name>
    <name type="common">Malaysian cockle</name>
    <name type="synonym">Anadara granosa</name>
    <dbReference type="NCBI Taxonomy" id="220873"/>
    <lineage>
        <taxon>Eukaryota</taxon>
        <taxon>Metazoa</taxon>
        <taxon>Spiralia</taxon>
        <taxon>Lophotrochozoa</taxon>
        <taxon>Mollusca</taxon>
        <taxon>Bivalvia</taxon>
        <taxon>Autobranchia</taxon>
        <taxon>Pteriomorphia</taxon>
        <taxon>Arcoida</taxon>
        <taxon>Arcoidea</taxon>
        <taxon>Arcidae</taxon>
        <taxon>Tegillarca</taxon>
    </lineage>
</organism>
<dbReference type="PROSITE" id="PS51450">
    <property type="entry name" value="LRR"/>
    <property type="match status" value="1"/>
</dbReference>
<feature type="compositionally biased region" description="Low complexity" evidence="3">
    <location>
        <begin position="109"/>
        <end position="119"/>
    </location>
</feature>
<dbReference type="SUPFAM" id="SSF52058">
    <property type="entry name" value="L domain-like"/>
    <property type="match status" value="1"/>
</dbReference>
<dbReference type="Pfam" id="PF00560">
    <property type="entry name" value="LRR_1"/>
    <property type="match status" value="1"/>
</dbReference>
<dbReference type="InterPro" id="IPR032675">
    <property type="entry name" value="LRR_dom_sf"/>
</dbReference>
<proteinExistence type="predicted"/>
<name>A0ABQ9E6R6_TEGGR</name>
<dbReference type="SMART" id="SM00369">
    <property type="entry name" value="LRR_TYP"/>
    <property type="match status" value="5"/>
</dbReference>
<dbReference type="Pfam" id="PF23598">
    <property type="entry name" value="LRR_14"/>
    <property type="match status" value="1"/>
</dbReference>
<comment type="caution">
    <text evidence="5">The sequence shown here is derived from an EMBL/GenBank/DDBJ whole genome shotgun (WGS) entry which is preliminary data.</text>
</comment>
<dbReference type="SMART" id="SM00364">
    <property type="entry name" value="LRR_BAC"/>
    <property type="match status" value="6"/>
</dbReference>
<evidence type="ECO:0000256" key="1">
    <source>
        <dbReference type="ARBA" id="ARBA00022614"/>
    </source>
</evidence>
<evidence type="ECO:0000259" key="4">
    <source>
        <dbReference type="Pfam" id="PF23598"/>
    </source>
</evidence>
<dbReference type="InterPro" id="IPR003591">
    <property type="entry name" value="Leu-rich_rpt_typical-subtyp"/>
</dbReference>
<protein>
    <recommendedName>
        <fullName evidence="4">Disease resistance R13L4/SHOC-2-like LRR domain-containing protein</fullName>
    </recommendedName>
</protein>
<dbReference type="InterPro" id="IPR001611">
    <property type="entry name" value="Leu-rich_rpt"/>
</dbReference>
<dbReference type="Gene3D" id="3.80.10.10">
    <property type="entry name" value="Ribonuclease Inhibitor"/>
    <property type="match status" value="2"/>
</dbReference>
<dbReference type="Proteomes" id="UP001217089">
    <property type="component" value="Unassembled WGS sequence"/>
</dbReference>
<feature type="domain" description="Disease resistance R13L4/SHOC-2-like LRR" evidence="4">
    <location>
        <begin position="202"/>
        <end position="282"/>
    </location>
</feature>
<feature type="region of interest" description="Disordered" evidence="3">
    <location>
        <begin position="1"/>
        <end position="122"/>
    </location>
</feature>
<dbReference type="InterPro" id="IPR050216">
    <property type="entry name" value="LRR_domain-containing"/>
</dbReference>
<feature type="compositionally biased region" description="Basic and acidic residues" evidence="3">
    <location>
        <begin position="70"/>
        <end position="86"/>
    </location>
</feature>
<keyword evidence="1" id="KW-0433">Leucine-rich repeat</keyword>
<dbReference type="InterPro" id="IPR055414">
    <property type="entry name" value="LRR_R13L4/SHOC2-like"/>
</dbReference>
<feature type="compositionally biased region" description="Low complexity" evidence="3">
    <location>
        <begin position="40"/>
        <end position="67"/>
    </location>
</feature>
<evidence type="ECO:0000313" key="5">
    <source>
        <dbReference type="EMBL" id="KAJ8299232.1"/>
    </source>
</evidence>
<evidence type="ECO:0000256" key="2">
    <source>
        <dbReference type="ARBA" id="ARBA00022737"/>
    </source>
</evidence>
<dbReference type="EMBL" id="JARBDR010000921">
    <property type="protein sequence ID" value="KAJ8299232.1"/>
    <property type="molecule type" value="Genomic_DNA"/>
</dbReference>
<evidence type="ECO:0000256" key="3">
    <source>
        <dbReference type="SAM" id="MobiDB-lite"/>
    </source>
</evidence>
<reference evidence="5 6" key="1">
    <citation type="submission" date="2022-12" db="EMBL/GenBank/DDBJ databases">
        <title>Chromosome-level genome of Tegillarca granosa.</title>
        <authorList>
            <person name="Kim J."/>
        </authorList>
    </citation>
    <scope>NUCLEOTIDE SEQUENCE [LARGE SCALE GENOMIC DNA]</scope>
    <source>
        <strain evidence="5">Teg-2019</strain>
        <tissue evidence="5">Adductor muscle</tissue>
    </source>
</reference>
<dbReference type="PANTHER" id="PTHR48051">
    <property type="match status" value="1"/>
</dbReference>
<keyword evidence="2" id="KW-0677">Repeat</keyword>
<dbReference type="PANTHER" id="PTHR48051:SF1">
    <property type="entry name" value="RAS SUPPRESSOR PROTEIN 1"/>
    <property type="match status" value="1"/>
</dbReference>
<sequence length="396" mass="44031">MSGMMPRKSKPASNNPGERLADWQGEKQTANPLVGHVQASGSPSNSSSEQENNQSFVSDNSMMMAMSDAEDLRRERENNTKGEKKSSCGNIAVDPKQPKTVMITQPGQKTPKPTISSKKSAVKSDVDVTKEFKKCKEEDRKRLDLSKSQITVIPQSVKELTQLQEFYLYGNRLGTLPPEIGCLTNLLKLGLSENSLTTLPESLQNLKHLKVLDLRHNRLNERLPTSIGNLKKLRVLDLEENKLEQLPQEIGQLRELTRLVVQSNQLVNLPSAIGYLTKLEYLGAGENKLTSLPAEIGTLKSLESLYINDNQDLHSLPYELVLCGNLQIMSIENCPLSQIPPEIVAKGPSLVIQNLKGIEEFTKMRLRFIFIACLRMHLSVKDVDVVRPTAAGSCYG</sequence>